<protein>
    <submittedName>
        <fullName evidence="1">Uncharacterized protein</fullName>
    </submittedName>
</protein>
<name>A0A955LVT1_UNCKA</name>
<reference evidence="1" key="1">
    <citation type="submission" date="2020-04" db="EMBL/GenBank/DDBJ databases">
        <authorList>
            <person name="Zhang T."/>
        </authorList>
    </citation>
    <scope>NUCLEOTIDE SEQUENCE</scope>
    <source>
        <strain evidence="1">HKST-UBA02</strain>
    </source>
</reference>
<sequence>MNLIAIAVLDEYGEMVCDADVRLSITYLPQGRRSGVTRTTALTTKDGHIQINPECYLKEKTNKPDYQTTFTTEEVGIYEVTLTATTNNGTFSVDDRFEVQDRIPFQIERTTATRIFPKEDYPVQISVSVQEDFKGTVIEKVPESFILSDAYLIDTSSMNQTFSLNDSGGESMSTTLTDPIKREPHRIYEASDLKLMEWDVDWKKGETYVIHYTYDAKNFSPAFYSLGPLTLSKKDIQTYYQEARQWSIAVDAIGDIGHWRDSIGGQIPGTTFAAFEFDQQIRNDGIYSRPNNSTIQLDEAGSYLIISTIRGVDNSNGRYNAQARVALTSGSGSLFTSYYTGYSRDASEDTSWFRAVGVVLNATANTQVQVQRRRDTDAPTSGSVAGESDVQVVRINPDNYGLYAMGATSGSVGGTTPNTMDVTAVTVESSTSAIEGNTSTDTITVKGDNKRYLTAWSVSGDTGGSRTQRIGHLEYNGTDALDTRSYCYQRNGTNEYCGIGSMDLIETSTADVGIQVEVFRGPGVAADNGGADVDGSFDLDGNGQIIVLELPDYVEVFKSHDSIGLQNITSAATLNAMRD</sequence>
<accession>A0A955LVT1</accession>
<comment type="caution">
    <text evidence="1">The sequence shown here is derived from an EMBL/GenBank/DDBJ whole genome shotgun (WGS) entry which is preliminary data.</text>
</comment>
<dbReference type="EMBL" id="JAGQKY010000055">
    <property type="protein sequence ID" value="MCA9397515.1"/>
    <property type="molecule type" value="Genomic_DNA"/>
</dbReference>
<gene>
    <name evidence="1" type="ORF">KC573_01690</name>
</gene>
<feature type="non-terminal residue" evidence="1">
    <location>
        <position position="579"/>
    </location>
</feature>
<evidence type="ECO:0000313" key="1">
    <source>
        <dbReference type="EMBL" id="MCA9397515.1"/>
    </source>
</evidence>
<evidence type="ECO:0000313" key="2">
    <source>
        <dbReference type="Proteomes" id="UP000699691"/>
    </source>
</evidence>
<reference evidence="1" key="2">
    <citation type="journal article" date="2021" name="Microbiome">
        <title>Successional dynamics and alternative stable states in a saline activated sludge microbial community over 9 years.</title>
        <authorList>
            <person name="Wang Y."/>
            <person name="Ye J."/>
            <person name="Ju F."/>
            <person name="Liu L."/>
            <person name="Boyd J.A."/>
            <person name="Deng Y."/>
            <person name="Parks D.H."/>
            <person name="Jiang X."/>
            <person name="Yin X."/>
            <person name="Woodcroft B.J."/>
            <person name="Tyson G.W."/>
            <person name="Hugenholtz P."/>
            <person name="Polz M.F."/>
            <person name="Zhang T."/>
        </authorList>
    </citation>
    <scope>NUCLEOTIDE SEQUENCE</scope>
    <source>
        <strain evidence="1">HKST-UBA02</strain>
    </source>
</reference>
<dbReference type="AlphaFoldDB" id="A0A955LVT1"/>
<proteinExistence type="predicted"/>
<dbReference type="Proteomes" id="UP000699691">
    <property type="component" value="Unassembled WGS sequence"/>
</dbReference>
<organism evidence="1 2">
    <name type="scientific">candidate division WWE3 bacterium</name>
    <dbReference type="NCBI Taxonomy" id="2053526"/>
    <lineage>
        <taxon>Bacteria</taxon>
        <taxon>Katanobacteria</taxon>
    </lineage>
</organism>